<feature type="region of interest" description="Disordered" evidence="1">
    <location>
        <begin position="323"/>
        <end position="378"/>
    </location>
</feature>
<reference evidence="4" key="1">
    <citation type="journal article" date="2005" name="Nature">
        <title>The map-based sequence of the rice genome.</title>
        <authorList>
            <consortium name="International rice genome sequencing project (IRGSP)"/>
            <person name="Matsumoto T."/>
            <person name="Wu J."/>
            <person name="Kanamori H."/>
            <person name="Katayose Y."/>
            <person name="Fujisawa M."/>
            <person name="Namiki N."/>
            <person name="Mizuno H."/>
            <person name="Yamamoto K."/>
            <person name="Antonio B.A."/>
            <person name="Baba T."/>
            <person name="Sakata K."/>
            <person name="Nagamura Y."/>
            <person name="Aoki H."/>
            <person name="Arikawa K."/>
            <person name="Arita K."/>
            <person name="Bito T."/>
            <person name="Chiden Y."/>
            <person name="Fujitsuka N."/>
            <person name="Fukunaka R."/>
            <person name="Hamada M."/>
            <person name="Harada C."/>
            <person name="Hayashi A."/>
            <person name="Hijishita S."/>
            <person name="Honda M."/>
            <person name="Hosokawa S."/>
            <person name="Ichikawa Y."/>
            <person name="Idonuma A."/>
            <person name="Iijima M."/>
            <person name="Ikeda M."/>
            <person name="Ikeno M."/>
            <person name="Ito K."/>
            <person name="Ito S."/>
            <person name="Ito T."/>
            <person name="Ito Y."/>
            <person name="Ito Y."/>
            <person name="Iwabuchi A."/>
            <person name="Kamiya K."/>
            <person name="Karasawa W."/>
            <person name="Kurita K."/>
            <person name="Katagiri S."/>
            <person name="Kikuta A."/>
            <person name="Kobayashi H."/>
            <person name="Kobayashi N."/>
            <person name="Machita K."/>
            <person name="Maehara T."/>
            <person name="Masukawa M."/>
            <person name="Mizubayashi T."/>
            <person name="Mukai Y."/>
            <person name="Nagasaki H."/>
            <person name="Nagata Y."/>
            <person name="Naito S."/>
            <person name="Nakashima M."/>
            <person name="Nakama Y."/>
            <person name="Nakamichi Y."/>
            <person name="Nakamura M."/>
            <person name="Meguro A."/>
            <person name="Negishi M."/>
            <person name="Ohta I."/>
            <person name="Ohta T."/>
            <person name="Okamoto M."/>
            <person name="Ono N."/>
            <person name="Saji S."/>
            <person name="Sakaguchi M."/>
            <person name="Sakai K."/>
            <person name="Shibata M."/>
            <person name="Shimokawa T."/>
            <person name="Song J."/>
            <person name="Takazaki Y."/>
            <person name="Terasawa K."/>
            <person name="Tsugane M."/>
            <person name="Tsuji K."/>
            <person name="Ueda S."/>
            <person name="Waki K."/>
            <person name="Yamagata H."/>
            <person name="Yamamoto M."/>
            <person name="Yamamoto S."/>
            <person name="Yamane H."/>
            <person name="Yoshiki S."/>
            <person name="Yoshihara R."/>
            <person name="Yukawa K."/>
            <person name="Zhong H."/>
            <person name="Yano M."/>
            <person name="Yuan Q."/>
            <person name="Ouyang S."/>
            <person name="Liu J."/>
            <person name="Jones K.M."/>
            <person name="Gansberger K."/>
            <person name="Moffat K."/>
            <person name="Hill J."/>
            <person name="Bera J."/>
            <person name="Fadrosh D."/>
            <person name="Jin S."/>
            <person name="Johri S."/>
            <person name="Kim M."/>
            <person name="Overton L."/>
            <person name="Reardon M."/>
            <person name="Tsitrin T."/>
            <person name="Vuong H."/>
            <person name="Weaver B."/>
            <person name="Ciecko A."/>
            <person name="Tallon L."/>
            <person name="Jackson J."/>
            <person name="Pai G."/>
            <person name="Aken S.V."/>
            <person name="Utterback T."/>
            <person name="Reidmuller S."/>
            <person name="Feldblyum T."/>
            <person name="Hsiao J."/>
            <person name="Zismann V."/>
            <person name="Iobst S."/>
            <person name="de Vazeille A.R."/>
            <person name="Buell C.R."/>
            <person name="Ying K."/>
            <person name="Li Y."/>
            <person name="Lu T."/>
            <person name="Huang Y."/>
            <person name="Zhao Q."/>
            <person name="Feng Q."/>
            <person name="Zhang L."/>
            <person name="Zhu J."/>
            <person name="Weng Q."/>
            <person name="Mu J."/>
            <person name="Lu Y."/>
            <person name="Fan D."/>
            <person name="Liu Y."/>
            <person name="Guan J."/>
            <person name="Zhang Y."/>
            <person name="Yu S."/>
            <person name="Liu X."/>
            <person name="Zhang Y."/>
            <person name="Hong G."/>
            <person name="Han B."/>
            <person name="Choisne N."/>
            <person name="Demange N."/>
            <person name="Orjeda G."/>
            <person name="Samain S."/>
            <person name="Cattolico L."/>
            <person name="Pelletier E."/>
            <person name="Couloux A."/>
            <person name="Segurens B."/>
            <person name="Wincker P."/>
            <person name="D'Hont A."/>
            <person name="Scarpelli C."/>
            <person name="Weissenbach J."/>
            <person name="Salanoubat M."/>
            <person name="Quetier F."/>
            <person name="Yu Y."/>
            <person name="Kim H.R."/>
            <person name="Rambo T."/>
            <person name="Currie J."/>
            <person name="Collura K."/>
            <person name="Luo M."/>
            <person name="Yang T."/>
            <person name="Ammiraju J.S.S."/>
            <person name="Engler F."/>
            <person name="Soderlund C."/>
            <person name="Wing R.A."/>
            <person name="Palmer L.E."/>
            <person name="de la Bastide M."/>
            <person name="Spiegel L."/>
            <person name="Nascimento L."/>
            <person name="Zutavern T."/>
            <person name="O'Shaughnessy A."/>
            <person name="Dike S."/>
            <person name="Dedhia N."/>
            <person name="Preston R."/>
            <person name="Balija V."/>
            <person name="McCombie W.R."/>
            <person name="Chow T."/>
            <person name="Chen H."/>
            <person name="Chung M."/>
            <person name="Chen C."/>
            <person name="Shaw J."/>
            <person name="Wu H."/>
            <person name="Hsiao K."/>
            <person name="Chao Y."/>
            <person name="Chu M."/>
            <person name="Cheng C."/>
            <person name="Hour A."/>
            <person name="Lee P."/>
            <person name="Lin S."/>
            <person name="Lin Y."/>
            <person name="Liou J."/>
            <person name="Liu S."/>
            <person name="Hsing Y."/>
            <person name="Raghuvanshi S."/>
            <person name="Mohanty A."/>
            <person name="Bharti A.K."/>
            <person name="Gaur A."/>
            <person name="Gupta V."/>
            <person name="Kumar D."/>
            <person name="Ravi V."/>
            <person name="Vij S."/>
            <person name="Kapur A."/>
            <person name="Khurana P."/>
            <person name="Khurana P."/>
            <person name="Khurana J.P."/>
            <person name="Tyagi A.K."/>
            <person name="Gaikwad K."/>
            <person name="Singh A."/>
            <person name="Dalal V."/>
            <person name="Srivastava S."/>
            <person name="Dixit A."/>
            <person name="Pal A.K."/>
            <person name="Ghazi I.A."/>
            <person name="Yadav M."/>
            <person name="Pandit A."/>
            <person name="Bhargava A."/>
            <person name="Sureshbabu K."/>
            <person name="Batra K."/>
            <person name="Sharma T.R."/>
            <person name="Mohapatra T."/>
            <person name="Singh N.K."/>
            <person name="Messing J."/>
            <person name="Nelson A.B."/>
            <person name="Fuks G."/>
            <person name="Kavchok S."/>
            <person name="Keizer G."/>
            <person name="Linton E."/>
            <person name="Llaca V."/>
            <person name="Song R."/>
            <person name="Tanyolac B."/>
            <person name="Young S."/>
            <person name="Ho-Il K."/>
            <person name="Hahn J.H."/>
            <person name="Sangsakoo G."/>
            <person name="Vanavichit A."/>
            <person name="de Mattos Luiz.A.T."/>
            <person name="Zimmer P.D."/>
            <person name="Malone G."/>
            <person name="Dellagostin O."/>
            <person name="de Oliveira A.C."/>
            <person name="Bevan M."/>
            <person name="Bancroft I."/>
            <person name="Minx P."/>
            <person name="Cordum H."/>
            <person name="Wilson R."/>
            <person name="Cheng Z."/>
            <person name="Jin W."/>
            <person name="Jiang J."/>
            <person name="Leong S.A."/>
            <person name="Iwama H."/>
            <person name="Gojobori T."/>
            <person name="Itoh T."/>
            <person name="Niimura Y."/>
            <person name="Fujii Y."/>
            <person name="Habara T."/>
            <person name="Sakai H."/>
            <person name="Sato Y."/>
            <person name="Wilson G."/>
            <person name="Kumar K."/>
            <person name="McCouch S."/>
            <person name="Juretic N."/>
            <person name="Hoen D."/>
            <person name="Wright S."/>
            <person name="Bruskiewich R."/>
            <person name="Bureau T."/>
            <person name="Miyao A."/>
            <person name="Hirochika H."/>
            <person name="Nishikawa T."/>
            <person name="Kadowaki K."/>
            <person name="Sugiura M."/>
            <person name="Burr B."/>
            <person name="Sasaki T."/>
        </authorList>
    </citation>
    <scope>NUCLEOTIDE SEQUENCE [LARGE SCALE GENOMIC DNA]</scope>
    <source>
        <strain evidence="4">cv. Nipponbare</strain>
    </source>
</reference>
<dbReference type="PANTHER" id="PTHR47069:SF11">
    <property type="entry name" value="OS04G0275550 PROTEIN"/>
    <property type="match status" value="1"/>
</dbReference>
<gene>
    <name evidence="3" type="primary">OSJNBb0014I10.8</name>
</gene>
<feature type="compositionally biased region" description="Gly residues" evidence="1">
    <location>
        <begin position="120"/>
        <end position="137"/>
    </location>
</feature>
<feature type="compositionally biased region" description="Low complexity" evidence="1">
    <location>
        <begin position="356"/>
        <end position="367"/>
    </location>
</feature>
<dbReference type="InterPro" id="IPR024752">
    <property type="entry name" value="Myb/SANT-like_dom"/>
</dbReference>
<dbReference type="PANTHER" id="PTHR47069">
    <property type="match status" value="1"/>
</dbReference>
<reference evidence="4" key="2">
    <citation type="journal article" date="2008" name="Nucleic Acids Res.">
        <title>The rice annotation project database (RAP-DB): 2008 update.</title>
        <authorList>
            <consortium name="The rice annotation project (RAP)"/>
        </authorList>
    </citation>
    <scope>GENOME REANNOTATION</scope>
    <source>
        <strain evidence="4">cv. Nipponbare</strain>
    </source>
</reference>
<feature type="domain" description="Myb/SANT-like" evidence="2">
    <location>
        <begin position="192"/>
        <end position="284"/>
    </location>
</feature>
<proteinExistence type="predicted"/>
<name>Q10M05_ORYSJ</name>
<evidence type="ECO:0000313" key="4">
    <source>
        <dbReference type="Proteomes" id="UP000000763"/>
    </source>
</evidence>
<dbReference type="Proteomes" id="UP000000763">
    <property type="component" value="Chromosome 3"/>
</dbReference>
<feature type="region of interest" description="Disordered" evidence="1">
    <location>
        <begin position="113"/>
        <end position="137"/>
    </location>
</feature>
<evidence type="ECO:0000256" key="1">
    <source>
        <dbReference type="SAM" id="MobiDB-lite"/>
    </source>
</evidence>
<dbReference type="AlphaFoldDB" id="Q10M05"/>
<accession>Q10M05</accession>
<dbReference type="EMBL" id="AC126222">
    <property type="protein sequence ID" value="AAN65002.1"/>
    <property type="molecule type" value="Genomic_DNA"/>
</dbReference>
<evidence type="ECO:0000313" key="3">
    <source>
        <dbReference type="EMBL" id="AAN65002.1"/>
    </source>
</evidence>
<evidence type="ECO:0000259" key="2">
    <source>
        <dbReference type="Pfam" id="PF12776"/>
    </source>
</evidence>
<sequence>MASYGGGYNGNEGGKGHDDDVYGHDGCTKDFLASGPWCARRGGAVGADAAHPPPDSSSGNTSRVRFESLDLNDSDGWPEMATYAGMLQADDDNIEIPPPPVQVPPRRISRTLGIRPTRSAGGGGVQGAAAGGGRAGAASAGGGVAGAVVGGGGVAVSARPASRASVCHNVSDLAAEHSDANDGIPVRKDKANWSARNTRTFCSIWCHQMDIGNCVRGIMQKNGWRDIIKRYFQATGLVHNREQFMGRHRQLRKQWAFCNKLRSSSGLGRNPDGTVVAEDDWWAANTKGHPDWKKFRKGLPEYLPEMDRMFEGVAVDGSTSFVATADQPVECDSSDEADDDEDDDELTPLSVDNKRTSSTSTTASSPSKKSRSPAVRVMDRNMSEYNEISRNKLSVLQTMMQVKQDAMQEERKAIERKVAKVNELGKECGVTPSETPTLFMGVLEIIKYQSVMDLFIVTEPEGRMLIIKKYAGDDDQSGYVEDDDQSGYEESRRRLKRWEDEIDELIIALMDDDDDGYVYGMYKYAMHIDKHLTRAEYRQPAMTGLEWSYELKSSSKSTSVEALTMFLWMVGAPQSVRQAEDRFERSMGTSVIKLAVDVIKPADPQFTTMHPRLRNRRFFPYFKDCIGAIDGTHVPCVVPSNKFVQHLCRKGMTTQNVMAVCDFDMRFTFVLAGWPGSGNITLSTLGTLTGQVALLLTREPSIIFRSIAMPLNHKVIGVLKMKWRMLEKIPSYDPRKQAQIIVACCALHNFIRKSGIRDKHFDRCDCDENYVPPQASDDQPETEEVFDDCDLMNAFRDSIALALVHGS</sequence>
<feature type="compositionally biased region" description="Acidic residues" evidence="1">
    <location>
        <begin position="332"/>
        <end position="346"/>
    </location>
</feature>
<protein>
    <recommendedName>
        <fullName evidence="2">Myb/SANT-like domain-containing protein</fullName>
    </recommendedName>
</protein>
<dbReference type="Pfam" id="PF12776">
    <property type="entry name" value="Myb_DNA-bind_3"/>
    <property type="match status" value="1"/>
</dbReference>
<organism evidence="3 4">
    <name type="scientific">Oryza sativa subsp. japonica</name>
    <name type="common">Rice</name>
    <dbReference type="NCBI Taxonomy" id="39947"/>
    <lineage>
        <taxon>Eukaryota</taxon>
        <taxon>Viridiplantae</taxon>
        <taxon>Streptophyta</taxon>
        <taxon>Embryophyta</taxon>
        <taxon>Tracheophyta</taxon>
        <taxon>Spermatophyta</taxon>
        <taxon>Magnoliopsida</taxon>
        <taxon>Liliopsida</taxon>
        <taxon>Poales</taxon>
        <taxon>Poaceae</taxon>
        <taxon>BOP clade</taxon>
        <taxon>Oryzoideae</taxon>
        <taxon>Oryzeae</taxon>
        <taxon>Oryzinae</taxon>
        <taxon>Oryza</taxon>
        <taxon>Oryza sativa</taxon>
    </lineage>
</organism>